<evidence type="ECO:0000256" key="1">
    <source>
        <dbReference type="SAM" id="MobiDB-lite"/>
    </source>
</evidence>
<dbReference type="EMBL" id="JAMTCO010000006">
    <property type="protein sequence ID" value="MCP2270105.1"/>
    <property type="molecule type" value="Genomic_DNA"/>
</dbReference>
<evidence type="ECO:0000313" key="2">
    <source>
        <dbReference type="EMBL" id="MCP2270105.1"/>
    </source>
</evidence>
<proteinExistence type="predicted"/>
<evidence type="ECO:0008006" key="4">
    <source>
        <dbReference type="Google" id="ProtNLM"/>
    </source>
</evidence>
<name>A0ABT1IBV2_9PSEU</name>
<feature type="compositionally biased region" description="Pro residues" evidence="1">
    <location>
        <begin position="17"/>
        <end position="26"/>
    </location>
</feature>
<dbReference type="SUPFAM" id="SSF53474">
    <property type="entry name" value="alpha/beta-Hydrolases"/>
    <property type="match status" value="1"/>
</dbReference>
<gene>
    <name evidence="2" type="ORF">LV75_002606</name>
</gene>
<organism evidence="2 3">
    <name type="scientific">Actinokineospora diospyrosa</name>
    <dbReference type="NCBI Taxonomy" id="103728"/>
    <lineage>
        <taxon>Bacteria</taxon>
        <taxon>Bacillati</taxon>
        <taxon>Actinomycetota</taxon>
        <taxon>Actinomycetes</taxon>
        <taxon>Pseudonocardiales</taxon>
        <taxon>Pseudonocardiaceae</taxon>
        <taxon>Actinokineospora</taxon>
    </lineage>
</organism>
<keyword evidence="3" id="KW-1185">Reference proteome</keyword>
<comment type="caution">
    <text evidence="2">The sequence shown here is derived from an EMBL/GenBank/DDBJ whole genome shotgun (WGS) entry which is preliminary data.</text>
</comment>
<protein>
    <recommendedName>
        <fullName evidence="4">Serine esterase DUF676</fullName>
    </recommendedName>
</protein>
<accession>A0ABT1IBV2</accession>
<reference evidence="2 3" key="1">
    <citation type="submission" date="2022-06" db="EMBL/GenBank/DDBJ databases">
        <title>Genomic Encyclopedia of Archaeal and Bacterial Type Strains, Phase II (KMG-II): from individual species to whole genera.</title>
        <authorList>
            <person name="Goeker M."/>
        </authorList>
    </citation>
    <scope>NUCLEOTIDE SEQUENCE [LARGE SCALE GENOMIC DNA]</scope>
    <source>
        <strain evidence="2 3">DSM 44255</strain>
    </source>
</reference>
<evidence type="ECO:0000313" key="3">
    <source>
        <dbReference type="Proteomes" id="UP001205185"/>
    </source>
</evidence>
<dbReference type="Gene3D" id="3.40.50.1820">
    <property type="entry name" value="alpha/beta hydrolase"/>
    <property type="match status" value="1"/>
</dbReference>
<sequence length="392" mass="42276">MSEQDQPVIEPFGFLAPPKPVPTPAPDPDDTWPLPGGTAWVYYAEGQKGVVRPVLLADGFNSGPSDLNELWEGLDRGEYAFISELRRRGRTLVLIGYDERSESILRNADAVTAAIHRTHAEQTDEARLLVGGFSMGGLVTRYALAKLELQRVDHRVGVYLSYDSPHRGAWVPIALQNLAHFLTSVPALSEQINSPASRQLLWRHVESVGAEPRVDPLREEFLAELARVGGWPRIPRLLGVANGVGTGQGNGVPAGESALKVDSGWFTGTDLKTQSVGEADVARLKGLLNEHEITTSGLPELDGAPGGTLETFGIAGDKLKITGKVTIAHRTVGFVPTASAVAIGDLDDPYVVVNDLAPDKSELDDFLVSGQNDPHTKITAELAEWILDRLPD</sequence>
<dbReference type="RefSeq" id="WP_253887092.1">
    <property type="nucleotide sequence ID" value="NZ_BAAAVB010000013.1"/>
</dbReference>
<dbReference type="Proteomes" id="UP001205185">
    <property type="component" value="Unassembled WGS sequence"/>
</dbReference>
<dbReference type="InterPro" id="IPR029058">
    <property type="entry name" value="AB_hydrolase_fold"/>
</dbReference>
<feature type="region of interest" description="Disordered" evidence="1">
    <location>
        <begin position="1"/>
        <end position="29"/>
    </location>
</feature>